<dbReference type="GO" id="GO:0004252">
    <property type="term" value="F:serine-type endopeptidase activity"/>
    <property type="evidence" value="ECO:0007669"/>
    <property type="project" value="InterPro"/>
</dbReference>
<dbReference type="InterPro" id="IPR036286">
    <property type="entry name" value="LexA/Signal_pep-like_sf"/>
</dbReference>
<accession>C8XBW0</accession>
<feature type="active site" evidence="6">
    <location>
        <position position="68"/>
    </location>
</feature>
<reference evidence="11" key="1">
    <citation type="submission" date="2009-09" db="EMBL/GenBank/DDBJ databases">
        <title>The complete genome of Nakamurella multipartita DSM 44233.</title>
        <authorList>
            <consortium name="US DOE Joint Genome Institute (JGI-PGF)"/>
            <person name="Lucas S."/>
            <person name="Copeland A."/>
            <person name="Lapidus A."/>
            <person name="Glavina del Rio T."/>
            <person name="Dalin E."/>
            <person name="Tice H."/>
            <person name="Bruce D."/>
            <person name="Goodwin L."/>
            <person name="Pitluck S."/>
            <person name="Kyrpides N."/>
            <person name="Mavromatis K."/>
            <person name="Ivanova N."/>
            <person name="Ovchinnikova G."/>
            <person name="Sims D."/>
            <person name="Meincke L."/>
            <person name="Brettin T."/>
            <person name="Detter J.C."/>
            <person name="Han C."/>
            <person name="Larimer F."/>
            <person name="Land M."/>
            <person name="Hauser L."/>
            <person name="Markowitz V."/>
            <person name="Cheng J.-F."/>
            <person name="Hugenholtz P."/>
            <person name="Woyke T."/>
            <person name="Wu D."/>
            <person name="Klenk H.-P."/>
            <person name="Eisen J.A."/>
        </authorList>
    </citation>
    <scope>NUCLEOTIDE SEQUENCE [LARGE SCALE GENOMIC DNA]</scope>
    <source>
        <strain evidence="11">ATCC 700099 / DSM 44233 / CIP 104796 / JCM 9543 / NBRC 105858 / Y-104</strain>
    </source>
</reference>
<dbReference type="MEROPS" id="S26.024"/>
<evidence type="ECO:0000256" key="6">
    <source>
        <dbReference type="PIRSR" id="PIRSR600223-1"/>
    </source>
</evidence>
<keyword evidence="11" id="KW-1185">Reference proteome</keyword>
<evidence type="ECO:0000256" key="8">
    <source>
        <dbReference type="SAM" id="MobiDB-lite"/>
    </source>
</evidence>
<dbReference type="AlphaFoldDB" id="C8XBW0"/>
<dbReference type="InterPro" id="IPR019533">
    <property type="entry name" value="Peptidase_S26"/>
</dbReference>
<dbReference type="InterPro" id="IPR019758">
    <property type="entry name" value="Pept_S26A_signal_pept_1_CS"/>
</dbReference>
<dbReference type="GO" id="GO:0006465">
    <property type="term" value="P:signal peptide processing"/>
    <property type="evidence" value="ECO:0007669"/>
    <property type="project" value="InterPro"/>
</dbReference>
<dbReference type="FunCoup" id="C8XBW0">
    <property type="interactions" value="128"/>
</dbReference>
<keyword evidence="7" id="KW-0812">Transmembrane</keyword>
<dbReference type="OrthoDB" id="9815782at2"/>
<comment type="subcellular location">
    <subcellularLocation>
        <location evidence="2">Cell membrane</location>
        <topology evidence="2">Single-pass type II membrane protein</topology>
    </subcellularLocation>
    <subcellularLocation>
        <location evidence="7">Membrane</location>
        <topology evidence="7">Single-pass type II membrane protein</topology>
    </subcellularLocation>
</comment>
<dbReference type="Gene3D" id="2.10.109.10">
    <property type="entry name" value="Umud Fragment, subunit A"/>
    <property type="match status" value="1"/>
</dbReference>
<feature type="compositionally biased region" description="Acidic residues" evidence="8">
    <location>
        <begin position="1"/>
        <end position="12"/>
    </location>
</feature>
<dbReference type="InParanoid" id="C8XBW0"/>
<feature type="active site" evidence="6">
    <location>
        <position position="145"/>
    </location>
</feature>
<evidence type="ECO:0000256" key="4">
    <source>
        <dbReference type="ARBA" id="ARBA00013208"/>
    </source>
</evidence>
<feature type="domain" description="Peptidase S26" evidence="9">
    <location>
        <begin position="39"/>
        <end position="254"/>
    </location>
</feature>
<feature type="region of interest" description="Disordered" evidence="8">
    <location>
        <begin position="1"/>
        <end position="31"/>
    </location>
</feature>
<dbReference type="PRINTS" id="PR00727">
    <property type="entry name" value="LEADERPTASE"/>
</dbReference>
<organism evidence="10 11">
    <name type="scientific">Nakamurella multipartita (strain ATCC 700099 / DSM 44233 / CIP 104796 / JCM 9543 / NBRC 105858 / Y-104)</name>
    <name type="common">Microsphaera multipartita</name>
    <dbReference type="NCBI Taxonomy" id="479431"/>
    <lineage>
        <taxon>Bacteria</taxon>
        <taxon>Bacillati</taxon>
        <taxon>Actinomycetota</taxon>
        <taxon>Actinomycetes</taxon>
        <taxon>Nakamurellales</taxon>
        <taxon>Nakamurellaceae</taxon>
        <taxon>Nakamurella</taxon>
    </lineage>
</organism>
<dbReference type="SUPFAM" id="SSF51306">
    <property type="entry name" value="LexA/Signal peptidase"/>
    <property type="match status" value="1"/>
</dbReference>
<dbReference type="Pfam" id="PF10502">
    <property type="entry name" value="Peptidase_S26"/>
    <property type="match status" value="1"/>
</dbReference>
<reference evidence="10 11" key="2">
    <citation type="journal article" date="2010" name="Stand. Genomic Sci.">
        <title>Complete genome sequence of Nakamurella multipartita type strain (Y-104).</title>
        <authorList>
            <person name="Tice H."/>
            <person name="Mayilraj S."/>
            <person name="Sims D."/>
            <person name="Lapidus A."/>
            <person name="Nolan M."/>
            <person name="Lucas S."/>
            <person name="Glavina Del Rio T."/>
            <person name="Copeland A."/>
            <person name="Cheng J.F."/>
            <person name="Meincke L."/>
            <person name="Bruce D."/>
            <person name="Goodwin L."/>
            <person name="Pitluck S."/>
            <person name="Ivanova N."/>
            <person name="Mavromatis K."/>
            <person name="Ovchinnikova G."/>
            <person name="Pati A."/>
            <person name="Chen A."/>
            <person name="Palaniappan K."/>
            <person name="Land M."/>
            <person name="Hauser L."/>
            <person name="Chang Y.J."/>
            <person name="Jeffries C.D."/>
            <person name="Detter J.C."/>
            <person name="Brettin T."/>
            <person name="Rohde M."/>
            <person name="Goker M."/>
            <person name="Bristow J."/>
            <person name="Eisen J.A."/>
            <person name="Markowitz V."/>
            <person name="Hugenholtz P."/>
            <person name="Kyrpides N.C."/>
            <person name="Klenk H.P."/>
            <person name="Chen F."/>
        </authorList>
    </citation>
    <scope>NUCLEOTIDE SEQUENCE [LARGE SCALE GENOMIC DNA]</scope>
    <source>
        <strain evidence="11">ATCC 700099 / DSM 44233 / CIP 104796 / JCM 9543 / NBRC 105858 / Y-104</strain>
    </source>
</reference>
<keyword evidence="7" id="KW-1133">Transmembrane helix</keyword>
<sequence length="272" mass="29171">MSESGSEDDEPTLTERATPADEPAKAGKPPKKKRPFWVELPILIVIAFGLTFLIQTFIAKVYYVPSGSMEQTLHGTTSGGDRILANKVVYDFGDPQPGDVIVFSGPPTWAPEARIPGPSNWFGQVVQSLGSVVGIAPPNEKDYVKRVIATGGQTVMCCDSTGNVVVNGHSLDEPYIYEPIEFIPGQLDCTTTQMSRRCFGPITVPDGQLWVMGDHRSDSADSSYQCQGLPAGSGAQCQGPIPVDNVIGKAVFIVMPPSRWGTISSPDLDAGW</sequence>
<keyword evidence="5 7" id="KW-0378">Hydrolase</keyword>
<dbReference type="Proteomes" id="UP000002218">
    <property type="component" value="Chromosome"/>
</dbReference>
<dbReference type="STRING" id="479431.Namu_3131"/>
<dbReference type="PANTHER" id="PTHR43390">
    <property type="entry name" value="SIGNAL PEPTIDASE I"/>
    <property type="match status" value="1"/>
</dbReference>
<name>C8XBW0_NAKMY</name>
<dbReference type="NCBIfam" id="TIGR02227">
    <property type="entry name" value="sigpep_I_bact"/>
    <property type="match status" value="1"/>
</dbReference>
<dbReference type="HOGENOM" id="CLU_028723_0_0_11"/>
<keyword evidence="7" id="KW-0645">Protease</keyword>
<comment type="catalytic activity">
    <reaction evidence="1 7">
        <text>Cleavage of hydrophobic, N-terminal signal or leader sequences from secreted and periplasmic proteins.</text>
        <dbReference type="EC" id="3.4.21.89"/>
    </reaction>
</comment>
<evidence type="ECO:0000256" key="3">
    <source>
        <dbReference type="ARBA" id="ARBA00009370"/>
    </source>
</evidence>
<dbReference type="InterPro" id="IPR000223">
    <property type="entry name" value="Pept_S26A_signal_pept_1"/>
</dbReference>
<dbReference type="RefSeq" id="WP_015748332.1">
    <property type="nucleotide sequence ID" value="NC_013235.1"/>
</dbReference>
<keyword evidence="7" id="KW-0472">Membrane</keyword>
<dbReference type="PROSITE" id="PS00761">
    <property type="entry name" value="SPASE_I_3"/>
    <property type="match status" value="1"/>
</dbReference>
<protein>
    <recommendedName>
        <fullName evidence="4 7">Signal peptidase I</fullName>
        <ecNumber evidence="4 7">3.4.21.89</ecNumber>
    </recommendedName>
</protein>
<evidence type="ECO:0000256" key="1">
    <source>
        <dbReference type="ARBA" id="ARBA00000677"/>
    </source>
</evidence>
<evidence type="ECO:0000256" key="5">
    <source>
        <dbReference type="ARBA" id="ARBA00022801"/>
    </source>
</evidence>
<dbReference type="GO" id="GO:0009003">
    <property type="term" value="F:signal peptidase activity"/>
    <property type="evidence" value="ECO:0007669"/>
    <property type="project" value="UniProtKB-EC"/>
</dbReference>
<evidence type="ECO:0000259" key="9">
    <source>
        <dbReference type="Pfam" id="PF10502"/>
    </source>
</evidence>
<evidence type="ECO:0000313" key="11">
    <source>
        <dbReference type="Proteomes" id="UP000002218"/>
    </source>
</evidence>
<dbReference type="KEGG" id="nml:Namu_3131"/>
<evidence type="ECO:0000313" key="10">
    <source>
        <dbReference type="EMBL" id="ACV79464.1"/>
    </source>
</evidence>
<feature type="transmembrane region" description="Helical" evidence="7">
    <location>
        <begin position="40"/>
        <end position="63"/>
    </location>
</feature>
<dbReference type="PANTHER" id="PTHR43390:SF1">
    <property type="entry name" value="CHLOROPLAST PROCESSING PEPTIDASE"/>
    <property type="match status" value="1"/>
</dbReference>
<dbReference type="eggNOG" id="COG0681">
    <property type="taxonomic scope" value="Bacteria"/>
</dbReference>
<evidence type="ECO:0000256" key="7">
    <source>
        <dbReference type="RuleBase" id="RU362042"/>
    </source>
</evidence>
<dbReference type="EMBL" id="CP001737">
    <property type="protein sequence ID" value="ACV79464.1"/>
    <property type="molecule type" value="Genomic_DNA"/>
</dbReference>
<comment type="similarity">
    <text evidence="3 7">Belongs to the peptidase S26 family.</text>
</comment>
<gene>
    <name evidence="10" type="ordered locus">Namu_3131</name>
</gene>
<proteinExistence type="inferred from homology"/>
<dbReference type="GO" id="GO:0005886">
    <property type="term" value="C:plasma membrane"/>
    <property type="evidence" value="ECO:0007669"/>
    <property type="project" value="UniProtKB-SubCell"/>
</dbReference>
<dbReference type="CDD" id="cd06530">
    <property type="entry name" value="S26_SPase_I"/>
    <property type="match status" value="1"/>
</dbReference>
<evidence type="ECO:0000256" key="2">
    <source>
        <dbReference type="ARBA" id="ARBA00004401"/>
    </source>
</evidence>
<dbReference type="EC" id="3.4.21.89" evidence="4 7"/>